<dbReference type="EMBL" id="JAQJAE010000002">
    <property type="protein sequence ID" value="KAJ5608008.1"/>
    <property type="molecule type" value="Genomic_DNA"/>
</dbReference>
<reference evidence="1" key="2">
    <citation type="submission" date="2023-01" db="EMBL/GenBank/DDBJ databases">
        <authorList>
            <person name="Petersen C."/>
        </authorList>
    </citation>
    <scope>NUCLEOTIDE SEQUENCE</scope>
    <source>
        <strain evidence="1">IBT 12815</strain>
    </source>
</reference>
<accession>A0AAD6H6G3</accession>
<evidence type="ECO:0000313" key="1">
    <source>
        <dbReference type="EMBL" id="KAJ5608008.1"/>
    </source>
</evidence>
<keyword evidence="2" id="KW-1185">Reference proteome</keyword>
<name>A0AAD6H6G3_9EURO</name>
<proteinExistence type="predicted"/>
<protein>
    <submittedName>
        <fullName evidence="1">Uncharacterized protein</fullName>
    </submittedName>
</protein>
<organism evidence="1 2">
    <name type="scientific">Penicillium hordei</name>
    <dbReference type="NCBI Taxonomy" id="40994"/>
    <lineage>
        <taxon>Eukaryota</taxon>
        <taxon>Fungi</taxon>
        <taxon>Dikarya</taxon>
        <taxon>Ascomycota</taxon>
        <taxon>Pezizomycotina</taxon>
        <taxon>Eurotiomycetes</taxon>
        <taxon>Eurotiomycetidae</taxon>
        <taxon>Eurotiales</taxon>
        <taxon>Aspergillaceae</taxon>
        <taxon>Penicillium</taxon>
    </lineage>
</organism>
<sequence length="134" mass="15306">MIKMQRLTHVMGLFMTETTIEEFHDTLFKKSLQDIAWIHAQFDYPNPFPILSEEPTEIPINPCVGYGNLMHEMQFWQGQMGLLNSVVTLPNLPATEIDNLPTLAQINLFRGEVDLPLIENILMPCDLQGRPSLP</sequence>
<dbReference type="GeneID" id="81585926"/>
<dbReference type="RefSeq" id="XP_056755432.1">
    <property type="nucleotide sequence ID" value="XM_056895684.1"/>
</dbReference>
<reference evidence="1" key="1">
    <citation type="journal article" date="2023" name="IMA Fungus">
        <title>Comparative genomic study of the Penicillium genus elucidates a diverse pangenome and 15 lateral gene transfer events.</title>
        <authorList>
            <person name="Petersen C."/>
            <person name="Sorensen T."/>
            <person name="Nielsen M.R."/>
            <person name="Sondergaard T.E."/>
            <person name="Sorensen J.L."/>
            <person name="Fitzpatrick D.A."/>
            <person name="Frisvad J.C."/>
            <person name="Nielsen K.L."/>
        </authorList>
    </citation>
    <scope>NUCLEOTIDE SEQUENCE</scope>
    <source>
        <strain evidence="1">IBT 12815</strain>
    </source>
</reference>
<dbReference type="AlphaFoldDB" id="A0AAD6H6G3"/>
<gene>
    <name evidence="1" type="ORF">N7537_004627</name>
</gene>
<comment type="caution">
    <text evidence="1">The sequence shown here is derived from an EMBL/GenBank/DDBJ whole genome shotgun (WGS) entry which is preliminary data.</text>
</comment>
<evidence type="ECO:0000313" key="2">
    <source>
        <dbReference type="Proteomes" id="UP001213799"/>
    </source>
</evidence>
<dbReference type="Proteomes" id="UP001213799">
    <property type="component" value="Unassembled WGS sequence"/>
</dbReference>